<proteinExistence type="predicted"/>
<dbReference type="AlphaFoldDB" id="A0AAD0YW86"/>
<organism evidence="1 2">
    <name type="scientific">Chryseobacterium indologenes</name>
    <name type="common">Flavobacterium indologenes</name>
    <dbReference type="NCBI Taxonomy" id="253"/>
    <lineage>
        <taxon>Bacteria</taxon>
        <taxon>Pseudomonadati</taxon>
        <taxon>Bacteroidota</taxon>
        <taxon>Flavobacteriia</taxon>
        <taxon>Flavobacteriales</taxon>
        <taxon>Weeksellaceae</taxon>
        <taxon>Chryseobacterium group</taxon>
        <taxon>Chryseobacterium</taxon>
    </lineage>
</organism>
<evidence type="ECO:0000313" key="1">
    <source>
        <dbReference type="EMBL" id="AZB18081.1"/>
    </source>
</evidence>
<gene>
    <name evidence="1" type="ORF">EG352_09990</name>
</gene>
<dbReference type="RefSeq" id="WP_060868697.1">
    <property type="nucleotide sequence ID" value="NZ_CP033930.1"/>
</dbReference>
<sequence length="229" mass="26387">MNADLQAFRKNIPWIISDSDHLEFSEMEKGITLSEKFTETFPVLTNLINNARVLDLKINGQPYYLLSWTNKDNESCGWLNKIEQDSSPIPFIEEHQLLLNEIGGIQESYQQPDRAFTNNQNFLFLGSACSTGIEGWENYYEETCGQDQKSPIDYNNLISFAEEVNGNLTLYDPKTKKILLFAPGHAFENVEPLKNQPEYTFYTINSVPTFVDYVETLATEWKEEIRTSI</sequence>
<reference evidence="1 2" key="1">
    <citation type="submission" date="2018-11" db="EMBL/GenBank/DDBJ databases">
        <title>Proposal to divide the Flavobacteriaceae and reorganize its genera based on Amino Acid Identity values calculated from whole genome sequences.</title>
        <authorList>
            <person name="Nicholson A.C."/>
            <person name="Gulvik C.A."/>
            <person name="Whitney A.M."/>
            <person name="Humrighouse B.W."/>
            <person name="Bell M."/>
            <person name="Holmes B."/>
            <person name="Steigerwalt A.G."/>
            <person name="Villarma A."/>
            <person name="Sheth M."/>
            <person name="Batra D."/>
            <person name="Pryor J."/>
            <person name="Bernardet J.-F."/>
            <person name="Hugo C."/>
            <person name="Kampfer P."/>
            <person name="Newman J."/>
            <person name="McQuiston J.R."/>
        </authorList>
    </citation>
    <scope>NUCLEOTIDE SEQUENCE [LARGE SCALE GENOMIC DNA]</scope>
    <source>
        <strain evidence="1 2">H5559</strain>
    </source>
</reference>
<evidence type="ECO:0000313" key="2">
    <source>
        <dbReference type="Proteomes" id="UP000269015"/>
    </source>
</evidence>
<dbReference type="EMBL" id="CP033930">
    <property type="protein sequence ID" value="AZB18081.1"/>
    <property type="molecule type" value="Genomic_DNA"/>
</dbReference>
<protein>
    <submittedName>
        <fullName evidence="1">Uncharacterized protein</fullName>
    </submittedName>
</protein>
<dbReference type="Proteomes" id="UP000269015">
    <property type="component" value="Chromosome"/>
</dbReference>
<accession>A0AAD0YW86</accession>
<name>A0AAD0YW86_CHRID</name>